<evidence type="ECO:0000259" key="8">
    <source>
        <dbReference type="PROSITE" id="PS51352"/>
    </source>
</evidence>
<dbReference type="Pfam" id="PF02683">
    <property type="entry name" value="DsbD_TM"/>
    <property type="match status" value="1"/>
</dbReference>
<reference evidence="9" key="2">
    <citation type="submission" date="2021-04" db="EMBL/GenBank/DDBJ databases">
        <authorList>
            <person name="Gilroy R."/>
        </authorList>
    </citation>
    <scope>NUCLEOTIDE SEQUENCE</scope>
    <source>
        <strain evidence="9">5032</strain>
    </source>
</reference>
<feature type="transmembrane region" description="Helical" evidence="7">
    <location>
        <begin position="474"/>
        <end position="494"/>
    </location>
</feature>
<protein>
    <submittedName>
        <fullName evidence="9">Thioredoxin family protein</fullName>
    </submittedName>
</protein>
<dbReference type="EMBL" id="DWZD01000044">
    <property type="protein sequence ID" value="HJA79468.1"/>
    <property type="molecule type" value="Genomic_DNA"/>
</dbReference>
<dbReference type="InterPro" id="IPR036249">
    <property type="entry name" value="Thioredoxin-like_sf"/>
</dbReference>
<dbReference type="GO" id="GO:0045454">
    <property type="term" value="P:cell redox homeostasis"/>
    <property type="evidence" value="ECO:0007669"/>
    <property type="project" value="TreeGrafter"/>
</dbReference>
<dbReference type="InterPro" id="IPR003834">
    <property type="entry name" value="Cyt_c_assmbl_TM_dom"/>
</dbReference>
<dbReference type="GO" id="GO:0005886">
    <property type="term" value="C:plasma membrane"/>
    <property type="evidence" value="ECO:0007669"/>
    <property type="project" value="UniProtKB-SubCell"/>
</dbReference>
<feature type="transmembrane region" description="Helical" evidence="7">
    <location>
        <begin position="404"/>
        <end position="428"/>
    </location>
</feature>
<reference evidence="9" key="1">
    <citation type="journal article" date="2021" name="PeerJ">
        <title>Extensive microbial diversity within the chicken gut microbiome revealed by metagenomics and culture.</title>
        <authorList>
            <person name="Gilroy R."/>
            <person name="Ravi A."/>
            <person name="Getino M."/>
            <person name="Pursley I."/>
            <person name="Horton D.L."/>
            <person name="Alikhan N.F."/>
            <person name="Baker D."/>
            <person name="Gharbi K."/>
            <person name="Hall N."/>
            <person name="Watson M."/>
            <person name="Adriaenssens E.M."/>
            <person name="Foster-Nyarko E."/>
            <person name="Jarju S."/>
            <person name="Secka A."/>
            <person name="Antonio M."/>
            <person name="Oren A."/>
            <person name="Chaudhuri R.R."/>
            <person name="La Ragione R."/>
            <person name="Hildebrand F."/>
            <person name="Pallen M.J."/>
        </authorList>
    </citation>
    <scope>NUCLEOTIDE SEQUENCE</scope>
    <source>
        <strain evidence="9">5032</strain>
    </source>
</reference>
<organism evidence="9 10">
    <name type="scientific">Candidatus Desulfovibrio intestinavium</name>
    <dbReference type="NCBI Taxonomy" id="2838534"/>
    <lineage>
        <taxon>Bacteria</taxon>
        <taxon>Pseudomonadati</taxon>
        <taxon>Thermodesulfobacteriota</taxon>
        <taxon>Desulfovibrionia</taxon>
        <taxon>Desulfovibrionales</taxon>
        <taxon>Desulfovibrionaceae</taxon>
        <taxon>Desulfovibrio</taxon>
    </lineage>
</organism>
<keyword evidence="5 7" id="KW-1133">Transmembrane helix</keyword>
<comment type="caution">
    <text evidence="9">The sequence shown here is derived from an EMBL/GenBank/DDBJ whole genome shotgun (WGS) entry which is preliminary data.</text>
</comment>
<dbReference type="Gene3D" id="3.40.30.10">
    <property type="entry name" value="Glutaredoxin"/>
    <property type="match status" value="1"/>
</dbReference>
<dbReference type="PANTHER" id="PTHR32234">
    <property type="entry name" value="THIOL:DISULFIDE INTERCHANGE PROTEIN DSBD"/>
    <property type="match status" value="1"/>
</dbReference>
<proteinExistence type="predicted"/>
<feature type="transmembrane region" description="Helical" evidence="7">
    <location>
        <begin position="363"/>
        <end position="383"/>
    </location>
</feature>
<dbReference type="PROSITE" id="PS51352">
    <property type="entry name" value="THIOREDOXIN_2"/>
    <property type="match status" value="1"/>
</dbReference>
<dbReference type="Pfam" id="PF13899">
    <property type="entry name" value="Thioredoxin_7"/>
    <property type="match status" value="1"/>
</dbReference>
<evidence type="ECO:0000256" key="7">
    <source>
        <dbReference type="SAM" id="Phobius"/>
    </source>
</evidence>
<evidence type="ECO:0000313" key="10">
    <source>
        <dbReference type="Proteomes" id="UP000823821"/>
    </source>
</evidence>
<evidence type="ECO:0000256" key="4">
    <source>
        <dbReference type="ARBA" id="ARBA00022748"/>
    </source>
</evidence>
<dbReference type="Proteomes" id="UP000823821">
    <property type="component" value="Unassembled WGS sequence"/>
</dbReference>
<feature type="transmembrane region" description="Helical" evidence="7">
    <location>
        <begin position="330"/>
        <end position="351"/>
    </location>
</feature>
<feature type="transmembrane region" description="Helical" evidence="7">
    <location>
        <begin position="500"/>
        <end position="519"/>
    </location>
</feature>
<dbReference type="SUPFAM" id="SSF52833">
    <property type="entry name" value="Thioredoxin-like"/>
    <property type="match status" value="1"/>
</dbReference>
<feature type="transmembrane region" description="Helical" evidence="7">
    <location>
        <begin position="280"/>
        <end position="304"/>
    </location>
</feature>
<dbReference type="GO" id="GO:0017004">
    <property type="term" value="P:cytochrome complex assembly"/>
    <property type="evidence" value="ECO:0007669"/>
    <property type="project" value="UniProtKB-KW"/>
</dbReference>
<evidence type="ECO:0000313" key="9">
    <source>
        <dbReference type="EMBL" id="HJA79468.1"/>
    </source>
</evidence>
<dbReference type="PANTHER" id="PTHR32234:SF3">
    <property type="entry name" value="SUPPRESSION OF COPPER SENSITIVITY PROTEIN"/>
    <property type="match status" value="1"/>
</dbReference>
<sequence>MKHTSSCCPWGRVILLAAVLLLQAALVRAQEVGIQVAAARDKGKGLLAVSLVIPSGYHAYAHRAGDAGRPTTLRLSVGGGKPLPVWYPDGAMQRDVYDPEATVFVYEDTVTLFALLPDAEASGQGGGGSVPLAAGAAMPLPGAAESAAAMPLPGAATRPGVGEGSLSYELNISLLLCSRRNCLPVDRQMRGELPAAPWPEASGQPWYGEWQALAGREPVAADAAYDGGPQFSATGGGDMAQSVEAFLGRKKQDQPLPAPDDFDFALEPRYEAETFEISGLGMAVLVGLLAGLLLNAMPCVLPVLTFKVSGLLLMGGAADRTGLRRFREHNLFFSAGVLTLFTALGLLFGAADMMWGQLYQHESLLLIMLVLVFLMGLSLLGVFTLPVIDLKAGENSRNPRLQSYLTGLVSTFLATPCSGPMLGGVLGWAFTQPLAVLVVVFWAVGAGMALPYILFSIWPHLARILPRPGAWMKVFERVMGFCLLGTALYLLSILPPDKHMQILMVLLLVSLGAWLWGQFCGPAAPALRRRLVSLLCLGILTASFLWVLRPVPPLPQWRDFAPEAFVAELGQKPLMLEFTADYCPNCKFVEATVLTMERLRELRSRYGVELIRVDLTSPNAFAMRLLDALGSRSIPLTALFPVGEGARQPVVLRDVYTAGQLEDAAARAFAGS</sequence>
<evidence type="ECO:0000256" key="5">
    <source>
        <dbReference type="ARBA" id="ARBA00022989"/>
    </source>
</evidence>
<dbReference type="InterPro" id="IPR013766">
    <property type="entry name" value="Thioredoxin_domain"/>
</dbReference>
<comment type="subcellular location">
    <subcellularLocation>
        <location evidence="1">Cell membrane</location>
        <topology evidence="1">Multi-pass membrane protein</topology>
    </subcellularLocation>
</comment>
<feature type="transmembrane region" description="Helical" evidence="7">
    <location>
        <begin position="434"/>
        <end position="454"/>
    </location>
</feature>
<evidence type="ECO:0000256" key="3">
    <source>
        <dbReference type="ARBA" id="ARBA00022692"/>
    </source>
</evidence>
<feature type="domain" description="Thioredoxin" evidence="8">
    <location>
        <begin position="545"/>
        <end position="672"/>
    </location>
</feature>
<keyword evidence="3 7" id="KW-0812">Transmembrane</keyword>
<dbReference type="GO" id="GO:0015035">
    <property type="term" value="F:protein-disulfide reductase activity"/>
    <property type="evidence" value="ECO:0007669"/>
    <property type="project" value="TreeGrafter"/>
</dbReference>
<evidence type="ECO:0000256" key="6">
    <source>
        <dbReference type="ARBA" id="ARBA00023136"/>
    </source>
</evidence>
<gene>
    <name evidence="9" type="ORF">H9784_07895</name>
</gene>
<keyword evidence="6 7" id="KW-0472">Membrane</keyword>
<dbReference type="AlphaFoldDB" id="A0A9D2KQY6"/>
<name>A0A9D2KQY6_9BACT</name>
<evidence type="ECO:0000256" key="2">
    <source>
        <dbReference type="ARBA" id="ARBA00022475"/>
    </source>
</evidence>
<evidence type="ECO:0000256" key="1">
    <source>
        <dbReference type="ARBA" id="ARBA00004651"/>
    </source>
</evidence>
<keyword evidence="2" id="KW-1003">Cell membrane</keyword>
<keyword evidence="4" id="KW-0201">Cytochrome c-type biogenesis</keyword>
<feature type="transmembrane region" description="Helical" evidence="7">
    <location>
        <begin position="531"/>
        <end position="548"/>
    </location>
</feature>
<accession>A0A9D2KQY6</accession>